<feature type="domain" description="O-antigen ligase-related" evidence="7">
    <location>
        <begin position="209"/>
        <end position="365"/>
    </location>
</feature>
<feature type="transmembrane region" description="Helical" evidence="6">
    <location>
        <begin position="92"/>
        <end position="113"/>
    </location>
</feature>
<feature type="transmembrane region" description="Helical" evidence="6">
    <location>
        <begin position="180"/>
        <end position="197"/>
    </location>
</feature>
<evidence type="ECO:0000313" key="8">
    <source>
        <dbReference type="EMBL" id="OGM79360.1"/>
    </source>
</evidence>
<keyword evidence="4 6" id="KW-0472">Membrane</keyword>
<dbReference type="SUPFAM" id="SSF48452">
    <property type="entry name" value="TPR-like"/>
    <property type="match status" value="1"/>
</dbReference>
<feature type="transmembrane region" description="Helical" evidence="6">
    <location>
        <begin position="449"/>
        <end position="469"/>
    </location>
</feature>
<feature type="transmembrane region" description="Helical" evidence="6">
    <location>
        <begin position="248"/>
        <end position="266"/>
    </location>
</feature>
<name>A0A1F8CST6_9BACT</name>
<organism evidence="8 9">
    <name type="scientific">Candidatus Woesebacteria bacterium RIFOXYB1_FULL_38_16</name>
    <dbReference type="NCBI Taxonomy" id="1802538"/>
    <lineage>
        <taxon>Bacteria</taxon>
        <taxon>Candidatus Woeseibacteriota</taxon>
    </lineage>
</organism>
<feature type="transmembrane region" description="Helical" evidence="6">
    <location>
        <begin position="412"/>
        <end position="429"/>
    </location>
</feature>
<dbReference type="SMART" id="SM00028">
    <property type="entry name" value="TPR"/>
    <property type="match status" value="3"/>
</dbReference>
<dbReference type="Pfam" id="PF04932">
    <property type="entry name" value="Wzy_C"/>
    <property type="match status" value="1"/>
</dbReference>
<dbReference type="InterPro" id="IPR007016">
    <property type="entry name" value="O-antigen_ligase-rel_domated"/>
</dbReference>
<keyword evidence="3 6" id="KW-1133">Transmembrane helix</keyword>
<dbReference type="EMBL" id="MGHY01000017">
    <property type="protein sequence ID" value="OGM79360.1"/>
    <property type="molecule type" value="Genomic_DNA"/>
</dbReference>
<dbReference type="InterPro" id="IPR051533">
    <property type="entry name" value="WaaL-like"/>
</dbReference>
<feature type="transmembrane region" description="Helical" evidence="6">
    <location>
        <begin position="352"/>
        <end position="376"/>
    </location>
</feature>
<feature type="repeat" description="TPR" evidence="5">
    <location>
        <begin position="489"/>
        <end position="522"/>
    </location>
</feature>
<feature type="transmembrane region" description="Helical" evidence="6">
    <location>
        <begin position="5"/>
        <end position="22"/>
    </location>
</feature>
<feature type="transmembrane region" description="Helical" evidence="6">
    <location>
        <begin position="204"/>
        <end position="220"/>
    </location>
</feature>
<evidence type="ECO:0000313" key="9">
    <source>
        <dbReference type="Proteomes" id="UP000178999"/>
    </source>
</evidence>
<feature type="transmembrane region" description="Helical" evidence="6">
    <location>
        <begin position="64"/>
        <end position="86"/>
    </location>
</feature>
<evidence type="ECO:0000256" key="4">
    <source>
        <dbReference type="ARBA" id="ARBA00023136"/>
    </source>
</evidence>
<feature type="transmembrane region" description="Helical" evidence="6">
    <location>
        <begin position="226"/>
        <end position="243"/>
    </location>
</feature>
<gene>
    <name evidence="8" type="ORF">A2382_02515</name>
</gene>
<dbReference type="InterPro" id="IPR019734">
    <property type="entry name" value="TPR_rpt"/>
</dbReference>
<feature type="transmembrane region" description="Helical" evidence="6">
    <location>
        <begin position="34"/>
        <end position="52"/>
    </location>
</feature>
<dbReference type="Proteomes" id="UP000178999">
    <property type="component" value="Unassembled WGS sequence"/>
</dbReference>
<dbReference type="PANTHER" id="PTHR37422:SF13">
    <property type="entry name" value="LIPOPOLYSACCHARIDE BIOSYNTHESIS PROTEIN PA4999-RELATED"/>
    <property type="match status" value="1"/>
</dbReference>
<keyword evidence="5" id="KW-0802">TPR repeat</keyword>
<evidence type="ECO:0000256" key="1">
    <source>
        <dbReference type="ARBA" id="ARBA00004141"/>
    </source>
</evidence>
<evidence type="ECO:0000256" key="5">
    <source>
        <dbReference type="PROSITE-ProRule" id="PRU00339"/>
    </source>
</evidence>
<dbReference type="InterPro" id="IPR011990">
    <property type="entry name" value="TPR-like_helical_dom_sf"/>
</dbReference>
<comment type="subcellular location">
    <subcellularLocation>
        <location evidence="1">Membrane</location>
        <topology evidence="1">Multi-pass membrane protein</topology>
    </subcellularLocation>
</comment>
<dbReference type="PROSITE" id="PS50005">
    <property type="entry name" value="TPR"/>
    <property type="match status" value="1"/>
</dbReference>
<dbReference type="Gene3D" id="1.25.40.10">
    <property type="entry name" value="Tetratricopeptide repeat domain"/>
    <property type="match status" value="1"/>
</dbReference>
<keyword evidence="2 6" id="KW-0812">Transmembrane</keyword>
<evidence type="ECO:0000256" key="2">
    <source>
        <dbReference type="ARBA" id="ARBA00022692"/>
    </source>
</evidence>
<dbReference type="GO" id="GO:0016020">
    <property type="term" value="C:membrane"/>
    <property type="evidence" value="ECO:0007669"/>
    <property type="project" value="UniProtKB-SubCell"/>
</dbReference>
<dbReference type="AlphaFoldDB" id="A0A1F8CST6"/>
<evidence type="ECO:0000256" key="6">
    <source>
        <dbReference type="SAM" id="Phobius"/>
    </source>
</evidence>
<evidence type="ECO:0000256" key="3">
    <source>
        <dbReference type="ARBA" id="ARBA00022989"/>
    </source>
</evidence>
<evidence type="ECO:0000259" key="7">
    <source>
        <dbReference type="Pfam" id="PF04932"/>
    </source>
</evidence>
<dbReference type="PANTHER" id="PTHR37422">
    <property type="entry name" value="TEICHURONIC ACID BIOSYNTHESIS PROTEIN TUAE"/>
    <property type="match status" value="1"/>
</dbReference>
<feature type="transmembrane region" description="Helical" evidence="6">
    <location>
        <begin position="388"/>
        <end position="406"/>
    </location>
</feature>
<reference evidence="8 9" key="1">
    <citation type="journal article" date="2016" name="Nat. Commun.">
        <title>Thousands of microbial genomes shed light on interconnected biogeochemical processes in an aquifer system.</title>
        <authorList>
            <person name="Anantharaman K."/>
            <person name="Brown C.T."/>
            <person name="Hug L.A."/>
            <person name="Sharon I."/>
            <person name="Castelle C.J."/>
            <person name="Probst A.J."/>
            <person name="Thomas B.C."/>
            <person name="Singh A."/>
            <person name="Wilkins M.J."/>
            <person name="Karaoz U."/>
            <person name="Brodie E.L."/>
            <person name="Williams K.H."/>
            <person name="Hubbard S.S."/>
            <person name="Banfield J.F."/>
        </authorList>
    </citation>
    <scope>NUCLEOTIDE SEQUENCE [LARGE SCALE GENOMIC DNA]</scope>
</reference>
<accession>A0A1F8CST6</accession>
<dbReference type="STRING" id="1802538.A2382_02515"/>
<protein>
    <recommendedName>
        <fullName evidence="7">O-antigen ligase-related domain-containing protein</fullName>
    </recommendedName>
</protein>
<comment type="caution">
    <text evidence="8">The sequence shown here is derived from an EMBL/GenBank/DDBJ whole genome shotgun (WGS) entry which is preliminary data.</text>
</comment>
<feature type="transmembrane region" description="Helical" evidence="6">
    <location>
        <begin position="125"/>
        <end position="142"/>
    </location>
</feature>
<proteinExistence type="predicted"/>
<sequence>MKRIIFFVYNCLLLTSVFLFFHKTNEVFEFNKIVSIYLGSLIIVGLWGMRMVKERKILFRRTILDLPLLFFITTQFISTIFSINVLTSIFGYYSRFNGGLLSTLAYSVLYWGWVGNFGKEETLIFLRNLAVVASLVSIWATFEHFGHSFSCLLINQRFDTSCWIQDTKERVFATFGQPNWLAAWLVFVFPVILSHFDSVKKRRIWIWIVCFLVFLALFYTKSRSGMIGLWGGMIVYLGLLVYAGKKKYLVNVIKLCVFLVVLWILLTGLQTQQSTKRTASAENGAIINITESGNIRKIVWRGAIKVWQHYPIFGSGVETFAYSYWQFRQTEHNTTSEWDFIYNKAHNEYLNFAANSGMVGLVSYLGLIFFSLYQIAKGFKKTNDSYRHINFGLAGGYIGFLVTNFFGFSTSATSFLFFLYPALAFSIQAKNIPKLKDNYKFSWQKKMMIGLIFVLMAIVTKFIFNYWAADYYYAQGNIKLATLLNPLEPIYRAELANQYALDGRANEAIKTMNKAIAMSPRNSKILEMASNMYIDLGEKDEKYYLQALQILDQLETNAPTNAKVVYIKALTKMKLGLTQEAIELLEKTVVMKADYKKARVALGWIYQANGDLAKAKEQYLYVLEHIDPNDQFVKDSLEKMGASL</sequence>